<gene>
    <name evidence="3" type="ORF">GWC95_14245</name>
</gene>
<name>A0ABW9ZVC2_9BACT</name>
<dbReference type="EMBL" id="JAACJS010000015">
    <property type="protein sequence ID" value="NCI51089.1"/>
    <property type="molecule type" value="Genomic_DNA"/>
</dbReference>
<evidence type="ECO:0000313" key="3">
    <source>
        <dbReference type="EMBL" id="NCI51089.1"/>
    </source>
</evidence>
<protein>
    <submittedName>
        <fullName evidence="3">DUF2147 domain-containing protein</fullName>
    </submittedName>
</protein>
<dbReference type="Proteomes" id="UP000753802">
    <property type="component" value="Unassembled WGS sequence"/>
</dbReference>
<evidence type="ECO:0000313" key="4">
    <source>
        <dbReference type="Proteomes" id="UP000753802"/>
    </source>
</evidence>
<feature type="chain" id="PRO_5046442536" evidence="1">
    <location>
        <begin position="20"/>
        <end position="145"/>
    </location>
</feature>
<keyword evidence="1" id="KW-0732">Signal</keyword>
<feature type="signal peptide" evidence="1">
    <location>
        <begin position="1"/>
        <end position="19"/>
    </location>
</feature>
<accession>A0ABW9ZVC2</accession>
<dbReference type="PANTHER" id="PTHR36919:SF2">
    <property type="entry name" value="BLL6627 PROTEIN"/>
    <property type="match status" value="1"/>
</dbReference>
<dbReference type="Gene3D" id="2.40.128.520">
    <property type="match status" value="1"/>
</dbReference>
<organism evidence="3 4">
    <name type="scientific">Sediminibacterium roseum</name>
    <dbReference type="NCBI Taxonomy" id="1978412"/>
    <lineage>
        <taxon>Bacteria</taxon>
        <taxon>Pseudomonadati</taxon>
        <taxon>Bacteroidota</taxon>
        <taxon>Chitinophagia</taxon>
        <taxon>Chitinophagales</taxon>
        <taxon>Chitinophagaceae</taxon>
        <taxon>Sediminibacterium</taxon>
    </lineage>
</organism>
<keyword evidence="4" id="KW-1185">Reference proteome</keyword>
<dbReference type="PANTHER" id="PTHR36919">
    <property type="entry name" value="BLR1215 PROTEIN"/>
    <property type="match status" value="1"/>
</dbReference>
<dbReference type="PROSITE" id="PS51257">
    <property type="entry name" value="PROKAR_LIPOPROTEIN"/>
    <property type="match status" value="1"/>
</dbReference>
<dbReference type="RefSeq" id="WP_161819386.1">
    <property type="nucleotide sequence ID" value="NZ_JAACJS010000015.1"/>
</dbReference>
<evidence type="ECO:0000256" key="1">
    <source>
        <dbReference type="SAM" id="SignalP"/>
    </source>
</evidence>
<dbReference type="Pfam" id="PF09917">
    <property type="entry name" value="DUF2147"/>
    <property type="match status" value="1"/>
</dbReference>
<proteinExistence type="predicted"/>
<sequence length="145" mass="16422">MKKILLSICCIFSLACAFAATGADDILGYWLSQNGQAQIQVYKEGDKYFGKIIWLKVPDDPKRGGPKKDYNNPDPALRDKPILGSTILRDFKFNDGEWTGGRVYDPQNGKEYKCYLKLKDAKTMSMRGYVGVSLLGRTEIWTRVK</sequence>
<evidence type="ECO:0000259" key="2">
    <source>
        <dbReference type="Pfam" id="PF09917"/>
    </source>
</evidence>
<dbReference type="InterPro" id="IPR019223">
    <property type="entry name" value="DUF2147"/>
</dbReference>
<feature type="domain" description="DUF2147" evidence="2">
    <location>
        <begin position="28"/>
        <end position="143"/>
    </location>
</feature>
<reference evidence="3 4" key="1">
    <citation type="submission" date="2020-01" db="EMBL/GenBank/DDBJ databases">
        <title>Genome analysis.</title>
        <authorList>
            <person name="Wu S."/>
            <person name="Wang G."/>
        </authorList>
    </citation>
    <scope>NUCLEOTIDE SEQUENCE [LARGE SCALE GENOMIC DNA]</scope>
    <source>
        <strain evidence="3 4">SYL130</strain>
    </source>
</reference>
<comment type="caution">
    <text evidence="3">The sequence shown here is derived from an EMBL/GenBank/DDBJ whole genome shotgun (WGS) entry which is preliminary data.</text>
</comment>